<feature type="compositionally biased region" description="Low complexity" evidence="3">
    <location>
        <begin position="257"/>
        <end position="269"/>
    </location>
</feature>
<proteinExistence type="inferred from homology"/>
<evidence type="ECO:0000256" key="2">
    <source>
        <dbReference type="ARBA" id="ARBA00024341"/>
    </source>
</evidence>
<feature type="compositionally biased region" description="Polar residues" evidence="3">
    <location>
        <begin position="235"/>
        <end position="248"/>
    </location>
</feature>
<feature type="compositionally biased region" description="Basic and acidic residues" evidence="3">
    <location>
        <begin position="297"/>
        <end position="310"/>
    </location>
</feature>
<evidence type="ECO:0000256" key="3">
    <source>
        <dbReference type="SAM" id="MobiDB-lite"/>
    </source>
</evidence>
<dbReference type="PANTHER" id="PTHR32295">
    <property type="entry name" value="IQ-DOMAIN 5-RELATED"/>
    <property type="match status" value="1"/>
</dbReference>
<protein>
    <recommendedName>
        <fullName evidence="6">Protein IQ-DOMAIN 1</fullName>
    </recommendedName>
</protein>
<dbReference type="EMBL" id="JAIWQS010000006">
    <property type="protein sequence ID" value="KAJ8761524.1"/>
    <property type="molecule type" value="Genomic_DNA"/>
</dbReference>
<comment type="similarity">
    <text evidence="2">Belongs to the IQD family.</text>
</comment>
<dbReference type="AlphaFoldDB" id="A0AAV8T588"/>
<organism evidence="4 5">
    <name type="scientific">Erythroxylum novogranatense</name>
    <dbReference type="NCBI Taxonomy" id="1862640"/>
    <lineage>
        <taxon>Eukaryota</taxon>
        <taxon>Viridiplantae</taxon>
        <taxon>Streptophyta</taxon>
        <taxon>Embryophyta</taxon>
        <taxon>Tracheophyta</taxon>
        <taxon>Spermatophyta</taxon>
        <taxon>Magnoliopsida</taxon>
        <taxon>eudicotyledons</taxon>
        <taxon>Gunneridae</taxon>
        <taxon>Pentapetalae</taxon>
        <taxon>rosids</taxon>
        <taxon>fabids</taxon>
        <taxon>Malpighiales</taxon>
        <taxon>Erythroxylaceae</taxon>
        <taxon>Erythroxylum</taxon>
    </lineage>
</organism>
<comment type="caution">
    <text evidence="4">The sequence shown here is derived from an EMBL/GenBank/DDBJ whole genome shotgun (WGS) entry which is preliminary data.</text>
</comment>
<keyword evidence="1" id="KW-0112">Calmodulin-binding</keyword>
<gene>
    <name evidence="4" type="ORF">K2173_001659</name>
</gene>
<dbReference type="CDD" id="cd23767">
    <property type="entry name" value="IQCD"/>
    <property type="match status" value="1"/>
</dbReference>
<evidence type="ECO:0000313" key="5">
    <source>
        <dbReference type="Proteomes" id="UP001159364"/>
    </source>
</evidence>
<sequence length="310" mass="34933">MGSGGWFKTIISSKKVNDKSSKQVKDSLSSGKSSGFKWKNKTHKKSLTLANGSTTRNPRVLSGPVEELAATRIQTAFRAYMARKSLRCLKGIARLQLLNLNHSKKKQTKSTLSYLHSWSNIQVQIRARRVCMVKEGQRRRKNLENQLKLEAKLHELEVEWCGGASTMEEVLTKIQQREEAAVKRERAMAYAFNHQWRANTGLNFGSLNYELGKANWGWSWTERWITARPWESRVPMQSTPRKAQNKQANKLGKNADSPTTKPPVSSKPPVHGKGGMKARRLSYPAAEKRATLGVGIKAEEASTRKEQSTS</sequence>
<accession>A0AAV8T588</accession>
<name>A0AAV8T588_9ROSI</name>
<keyword evidence="5" id="KW-1185">Reference proteome</keyword>
<reference evidence="4 5" key="1">
    <citation type="submission" date="2021-09" db="EMBL/GenBank/DDBJ databases">
        <title>Genomic insights and catalytic innovation underlie evolution of tropane alkaloids biosynthesis.</title>
        <authorList>
            <person name="Wang Y.-J."/>
            <person name="Tian T."/>
            <person name="Huang J.-P."/>
            <person name="Huang S.-X."/>
        </authorList>
    </citation>
    <scope>NUCLEOTIDE SEQUENCE [LARGE SCALE GENOMIC DNA]</scope>
    <source>
        <strain evidence="4">KIB-2018</strain>
        <tissue evidence="4">Leaf</tissue>
    </source>
</reference>
<evidence type="ECO:0008006" key="6">
    <source>
        <dbReference type="Google" id="ProtNLM"/>
    </source>
</evidence>
<dbReference type="PROSITE" id="PS50096">
    <property type="entry name" value="IQ"/>
    <property type="match status" value="1"/>
</dbReference>
<dbReference type="GO" id="GO:0005516">
    <property type="term" value="F:calmodulin binding"/>
    <property type="evidence" value="ECO:0007669"/>
    <property type="project" value="UniProtKB-KW"/>
</dbReference>
<feature type="region of interest" description="Disordered" evidence="3">
    <location>
        <begin position="233"/>
        <end position="310"/>
    </location>
</feature>
<evidence type="ECO:0000313" key="4">
    <source>
        <dbReference type="EMBL" id="KAJ8761524.1"/>
    </source>
</evidence>
<feature type="compositionally biased region" description="Basic and acidic residues" evidence="3">
    <location>
        <begin position="16"/>
        <end position="25"/>
    </location>
</feature>
<dbReference type="Proteomes" id="UP001159364">
    <property type="component" value="Linkage Group LG06"/>
</dbReference>
<feature type="region of interest" description="Disordered" evidence="3">
    <location>
        <begin position="16"/>
        <end position="37"/>
    </location>
</feature>
<dbReference type="PANTHER" id="PTHR32295:SF260">
    <property type="entry name" value="CALMODULIN-BINDING PROTEIN"/>
    <property type="match status" value="1"/>
</dbReference>
<evidence type="ECO:0000256" key="1">
    <source>
        <dbReference type="ARBA" id="ARBA00022860"/>
    </source>
</evidence>